<protein>
    <submittedName>
        <fullName evidence="1">Uncharacterized protein</fullName>
    </submittedName>
</protein>
<accession>A0ACC0BY91</accession>
<gene>
    <name evidence="1" type="ORF">M9H77_08466</name>
</gene>
<evidence type="ECO:0000313" key="1">
    <source>
        <dbReference type="EMBL" id="KAI5677516.1"/>
    </source>
</evidence>
<dbReference type="Proteomes" id="UP001060085">
    <property type="component" value="Linkage Group LG02"/>
</dbReference>
<dbReference type="EMBL" id="CM044702">
    <property type="protein sequence ID" value="KAI5677516.1"/>
    <property type="molecule type" value="Genomic_DNA"/>
</dbReference>
<sequence length="291" mass="32971">MNMNENEADDVNDEDLPPEANLSSAVGLDVKKVSIDRTLPQTEDFLFHDSIRIAAAQRDELYKRVATQYRNARIRPSKIQARDCVLRHDIQLPRTLPDSATKTNASSEPGMLQQSYQKHPQQIQLPVELAVFTVVQFSENWSIFCIAYYSYHGSEAALCWKQPTLLTPDQLAQSWMTRIGFKTGGTSRTCSGNTGSLIVYRRKGEKLGGMPKRDRHATRSRTRKSPIVRCTLSTFATRFRMIPCIMGADNSRTLVHLHGLHELLAYLVERVARSFPLRLQHKSTNRVASVV</sequence>
<evidence type="ECO:0000313" key="2">
    <source>
        <dbReference type="Proteomes" id="UP001060085"/>
    </source>
</evidence>
<comment type="caution">
    <text evidence="1">The sequence shown here is derived from an EMBL/GenBank/DDBJ whole genome shotgun (WGS) entry which is preliminary data.</text>
</comment>
<keyword evidence="2" id="KW-1185">Reference proteome</keyword>
<name>A0ACC0BY91_CATRO</name>
<organism evidence="1 2">
    <name type="scientific">Catharanthus roseus</name>
    <name type="common">Madagascar periwinkle</name>
    <name type="synonym">Vinca rosea</name>
    <dbReference type="NCBI Taxonomy" id="4058"/>
    <lineage>
        <taxon>Eukaryota</taxon>
        <taxon>Viridiplantae</taxon>
        <taxon>Streptophyta</taxon>
        <taxon>Embryophyta</taxon>
        <taxon>Tracheophyta</taxon>
        <taxon>Spermatophyta</taxon>
        <taxon>Magnoliopsida</taxon>
        <taxon>eudicotyledons</taxon>
        <taxon>Gunneridae</taxon>
        <taxon>Pentapetalae</taxon>
        <taxon>asterids</taxon>
        <taxon>lamiids</taxon>
        <taxon>Gentianales</taxon>
        <taxon>Apocynaceae</taxon>
        <taxon>Rauvolfioideae</taxon>
        <taxon>Vinceae</taxon>
        <taxon>Catharanthinae</taxon>
        <taxon>Catharanthus</taxon>
    </lineage>
</organism>
<proteinExistence type="predicted"/>
<reference evidence="2" key="1">
    <citation type="journal article" date="2023" name="Nat. Plants">
        <title>Single-cell RNA sequencing provides a high-resolution roadmap for understanding the multicellular compartmentation of specialized metabolism.</title>
        <authorList>
            <person name="Sun S."/>
            <person name="Shen X."/>
            <person name="Li Y."/>
            <person name="Li Y."/>
            <person name="Wang S."/>
            <person name="Li R."/>
            <person name="Zhang H."/>
            <person name="Shen G."/>
            <person name="Guo B."/>
            <person name="Wei J."/>
            <person name="Xu J."/>
            <person name="St-Pierre B."/>
            <person name="Chen S."/>
            <person name="Sun C."/>
        </authorList>
    </citation>
    <scope>NUCLEOTIDE SEQUENCE [LARGE SCALE GENOMIC DNA]</scope>
</reference>